<evidence type="ECO:0000313" key="2">
    <source>
        <dbReference type="Proteomes" id="UP001500556"/>
    </source>
</evidence>
<dbReference type="EMBL" id="BAABLO010000011">
    <property type="protein sequence ID" value="GAA4727195.1"/>
    <property type="molecule type" value="Genomic_DNA"/>
</dbReference>
<proteinExistence type="predicted"/>
<sequence>MKRSARATATRTLRRTLTWQPKRRGAEELSVPELISPLRYDVLVRAQFFEFLSHRPAGETADRLVAAALEEPYAVWFREVAMARFRPWVLKDPVALRSNYAERVLSSRDLLKSFNTNGFDARTPVTLRLTSGVRTSDTGARVSRTVHVGDGGHRLALLLQSGSGLQPHMYRLDPRPMPLIDNTAVLLAPLGISDADYCAFVEAGYGRHGFSDVQSLLTAVSADDAEAGAELRSVLEAHARSPRPVV</sequence>
<dbReference type="RefSeq" id="WP_345504065.1">
    <property type="nucleotide sequence ID" value="NZ_BAABLO010000011.1"/>
</dbReference>
<comment type="caution">
    <text evidence="1">The sequence shown here is derived from an EMBL/GenBank/DDBJ whole genome shotgun (WGS) entry which is preliminary data.</text>
</comment>
<dbReference type="Proteomes" id="UP001500556">
    <property type="component" value="Unassembled WGS sequence"/>
</dbReference>
<gene>
    <name evidence="1" type="ORF">GCM10025782_27180</name>
</gene>
<evidence type="ECO:0000313" key="1">
    <source>
        <dbReference type="EMBL" id="GAA4727195.1"/>
    </source>
</evidence>
<accession>A0ABP8YEN1</accession>
<organism evidence="1 2">
    <name type="scientific">Pedococcus ginsenosidimutans</name>
    <dbReference type="NCBI Taxonomy" id="490570"/>
    <lineage>
        <taxon>Bacteria</taxon>
        <taxon>Bacillati</taxon>
        <taxon>Actinomycetota</taxon>
        <taxon>Actinomycetes</taxon>
        <taxon>Micrococcales</taxon>
        <taxon>Intrasporangiaceae</taxon>
        <taxon>Pedococcus</taxon>
    </lineage>
</organism>
<name>A0ABP8YEN1_9MICO</name>
<keyword evidence="2" id="KW-1185">Reference proteome</keyword>
<protein>
    <submittedName>
        <fullName evidence="1">Uncharacterized protein</fullName>
    </submittedName>
</protein>
<reference evidence="2" key="1">
    <citation type="journal article" date="2019" name="Int. J. Syst. Evol. Microbiol.">
        <title>The Global Catalogue of Microorganisms (GCM) 10K type strain sequencing project: providing services to taxonomists for standard genome sequencing and annotation.</title>
        <authorList>
            <consortium name="The Broad Institute Genomics Platform"/>
            <consortium name="The Broad Institute Genome Sequencing Center for Infectious Disease"/>
            <person name="Wu L."/>
            <person name="Ma J."/>
        </authorList>
    </citation>
    <scope>NUCLEOTIDE SEQUENCE [LARGE SCALE GENOMIC DNA]</scope>
    <source>
        <strain evidence="2">JCM 18961</strain>
    </source>
</reference>